<dbReference type="Pfam" id="PF00903">
    <property type="entry name" value="Glyoxalase"/>
    <property type="match status" value="1"/>
</dbReference>
<evidence type="ECO:0000313" key="3">
    <source>
        <dbReference type="Proteomes" id="UP000426246"/>
    </source>
</evidence>
<dbReference type="OrthoDB" id="2797614at2"/>
<keyword evidence="3" id="KW-1185">Reference proteome</keyword>
<sequence>MDLLGSGINSDRQDGFFPASPFGQATLKSFQTEWEHYQDTERNEGYFRLCFSTEDLAALIDYFQKHEVKVSAPQLLPDGRSFVDIYAYDGARITAIQHPAGTVKFADSRLVSFGDIALIISVSNLEKSVKWYEEILGFEKIEDGPKEGTALLRMPISEHGKKEPDSSYPMNVWMIEDPNVLHSLKGNPMCRNYFKITPDELEPSRSWLVSRGVEISELALNDYHFYDPDGNRINIWAYEIN</sequence>
<dbReference type="EMBL" id="CP034235">
    <property type="protein sequence ID" value="QGQ99461.1"/>
    <property type="molecule type" value="Genomic_DNA"/>
</dbReference>
<dbReference type="CDD" id="cd06587">
    <property type="entry name" value="VOC"/>
    <property type="match status" value="1"/>
</dbReference>
<dbReference type="InterPro" id="IPR004360">
    <property type="entry name" value="Glyas_Fos-R_dOase_dom"/>
</dbReference>
<proteinExistence type="predicted"/>
<feature type="domain" description="VOC" evidence="1">
    <location>
        <begin position="1"/>
        <end position="98"/>
    </location>
</feature>
<dbReference type="Proteomes" id="UP000426246">
    <property type="component" value="Chromosome"/>
</dbReference>
<evidence type="ECO:0000313" key="2">
    <source>
        <dbReference type="EMBL" id="QGQ99461.1"/>
    </source>
</evidence>
<evidence type="ECO:0000259" key="1">
    <source>
        <dbReference type="PROSITE" id="PS51819"/>
    </source>
</evidence>
<dbReference type="InterPro" id="IPR037523">
    <property type="entry name" value="VOC_core"/>
</dbReference>
<feature type="domain" description="VOC" evidence="1">
    <location>
        <begin position="112"/>
        <end position="241"/>
    </location>
</feature>
<protein>
    <recommendedName>
        <fullName evidence="1">VOC domain-containing protein</fullName>
    </recommendedName>
</protein>
<organism evidence="2 3">
    <name type="scientific">Paenibacillus psychroresistens</name>
    <dbReference type="NCBI Taxonomy" id="1778678"/>
    <lineage>
        <taxon>Bacteria</taxon>
        <taxon>Bacillati</taxon>
        <taxon>Bacillota</taxon>
        <taxon>Bacilli</taxon>
        <taxon>Bacillales</taxon>
        <taxon>Paenibacillaceae</taxon>
        <taxon>Paenibacillus</taxon>
    </lineage>
</organism>
<dbReference type="Gene3D" id="3.10.180.10">
    <property type="entry name" value="2,3-Dihydroxybiphenyl 1,2-Dioxygenase, domain 1"/>
    <property type="match status" value="2"/>
</dbReference>
<reference evidence="3" key="1">
    <citation type="submission" date="2018-11" db="EMBL/GenBank/DDBJ databases">
        <title>Complete genome sequence of Paenibacillus sp. ML311-T8.</title>
        <authorList>
            <person name="Nam Y.-D."/>
            <person name="Kang J."/>
            <person name="Chung W.-H."/>
            <person name="Park Y.S."/>
        </authorList>
    </citation>
    <scope>NUCLEOTIDE SEQUENCE [LARGE SCALE GENOMIC DNA]</scope>
    <source>
        <strain evidence="3">ML311-T8</strain>
    </source>
</reference>
<gene>
    <name evidence="2" type="ORF">EHS13_33675</name>
</gene>
<dbReference type="RefSeq" id="WP_155704626.1">
    <property type="nucleotide sequence ID" value="NZ_CP034235.1"/>
</dbReference>
<dbReference type="InterPro" id="IPR029068">
    <property type="entry name" value="Glyas_Bleomycin-R_OHBP_Dase"/>
</dbReference>
<accession>A0A6B8RSP0</accession>
<name>A0A6B8RSP0_9BACL</name>
<dbReference type="KEGG" id="ppsc:EHS13_33675"/>
<dbReference type="PROSITE" id="PS51819">
    <property type="entry name" value="VOC"/>
    <property type="match status" value="2"/>
</dbReference>
<dbReference type="SUPFAM" id="SSF54593">
    <property type="entry name" value="Glyoxalase/Bleomycin resistance protein/Dihydroxybiphenyl dioxygenase"/>
    <property type="match status" value="1"/>
</dbReference>
<dbReference type="AlphaFoldDB" id="A0A6B8RSP0"/>